<evidence type="ECO:0000256" key="4">
    <source>
        <dbReference type="ARBA" id="ARBA00022764"/>
    </source>
</evidence>
<dbReference type="RefSeq" id="WP_198113176.1">
    <property type="nucleotide sequence ID" value="NZ_JAEDAK010000021.1"/>
</dbReference>
<dbReference type="InterPro" id="IPR012336">
    <property type="entry name" value="Thioredoxin-like_fold"/>
</dbReference>
<proteinExistence type="inferred from homology"/>
<keyword evidence="6 7" id="KW-0676">Redox-active center</keyword>
<dbReference type="Proteomes" id="UP000613266">
    <property type="component" value="Unassembled WGS sequence"/>
</dbReference>
<accession>A0A931J873</accession>
<feature type="chain" id="PRO_5038163479" description="Thiol:disulfide interchange protein" evidence="7">
    <location>
        <begin position="22"/>
        <end position="241"/>
    </location>
</feature>
<dbReference type="Gene3D" id="3.40.30.10">
    <property type="entry name" value="Glutaredoxin"/>
    <property type="match status" value="1"/>
</dbReference>
<dbReference type="InterPro" id="IPR009094">
    <property type="entry name" value="DiS-bond_isomerase_DsbC/G_N_sf"/>
</dbReference>
<evidence type="ECO:0000256" key="2">
    <source>
        <dbReference type="ARBA" id="ARBA00009813"/>
    </source>
</evidence>
<dbReference type="InterPro" id="IPR036249">
    <property type="entry name" value="Thioredoxin-like_sf"/>
</dbReference>
<dbReference type="AlphaFoldDB" id="A0A931J873"/>
<reference evidence="10" key="1">
    <citation type="submission" date="2020-12" db="EMBL/GenBank/DDBJ databases">
        <title>The genome sequence of Inhella sp. 1Y17.</title>
        <authorList>
            <person name="Liu Y."/>
        </authorList>
    </citation>
    <scope>NUCLEOTIDE SEQUENCE</scope>
    <source>
        <strain evidence="10">1Y17</strain>
    </source>
</reference>
<keyword evidence="4 7" id="KW-0574">Periplasm</keyword>
<evidence type="ECO:0000256" key="7">
    <source>
        <dbReference type="RuleBase" id="RU364038"/>
    </source>
</evidence>
<keyword evidence="5" id="KW-1015">Disulfide bond</keyword>
<comment type="caution">
    <text evidence="10">The sequence shown here is derived from an EMBL/GenBank/DDBJ whole genome shotgun (WGS) entry which is preliminary data.</text>
</comment>
<dbReference type="Pfam" id="PF13098">
    <property type="entry name" value="Thioredoxin_2"/>
    <property type="match status" value="1"/>
</dbReference>
<evidence type="ECO:0000256" key="3">
    <source>
        <dbReference type="ARBA" id="ARBA00022729"/>
    </source>
</evidence>
<organism evidence="10 11">
    <name type="scientific">Inhella proteolytica</name>
    <dbReference type="NCBI Taxonomy" id="2795029"/>
    <lineage>
        <taxon>Bacteria</taxon>
        <taxon>Pseudomonadati</taxon>
        <taxon>Pseudomonadota</taxon>
        <taxon>Betaproteobacteria</taxon>
        <taxon>Burkholderiales</taxon>
        <taxon>Sphaerotilaceae</taxon>
        <taxon>Inhella</taxon>
    </lineage>
</organism>
<dbReference type="SUPFAM" id="SSF54423">
    <property type="entry name" value="DsbC/DsbG N-terminal domain-like"/>
    <property type="match status" value="1"/>
</dbReference>
<keyword evidence="3 7" id="KW-0732">Signal</keyword>
<evidence type="ECO:0000259" key="9">
    <source>
        <dbReference type="Pfam" id="PF13098"/>
    </source>
</evidence>
<evidence type="ECO:0000256" key="1">
    <source>
        <dbReference type="ARBA" id="ARBA00004418"/>
    </source>
</evidence>
<evidence type="ECO:0000313" key="11">
    <source>
        <dbReference type="Proteomes" id="UP000613266"/>
    </source>
</evidence>
<feature type="domain" description="Disulphide bond isomerase DsbC/G N-terminal" evidence="8">
    <location>
        <begin position="18"/>
        <end position="87"/>
    </location>
</feature>
<evidence type="ECO:0000259" key="8">
    <source>
        <dbReference type="Pfam" id="PF10411"/>
    </source>
</evidence>
<sequence>MKTLPILTLALAAMLGCSAEANEATIRKALAQRLPANFPPVDEVRKSPVAGLFEVRFGTEIKYTDAKGEFLFDGDLIDLKTRKSLTQERVDKLTAVDFDSLPFKDAIVWKRGNGKQRVAVFADPNCGYCKRFERTLQELKDVTVYTFVIPILGSDSRDKSRDIWCAKDSSDAWLSWMLKNRLPEKVAGSCDEAPLERNLAFARKYAIHGTPAVLFEDGTRAPGAIPLEALMERLAKAEKRS</sequence>
<gene>
    <name evidence="10" type="ORF">I7X39_20805</name>
</gene>
<dbReference type="CDD" id="cd03020">
    <property type="entry name" value="DsbA_DsbC_DsbG"/>
    <property type="match status" value="1"/>
</dbReference>
<evidence type="ECO:0000256" key="5">
    <source>
        <dbReference type="ARBA" id="ARBA00023157"/>
    </source>
</evidence>
<feature type="signal peptide" evidence="7">
    <location>
        <begin position="1"/>
        <end position="21"/>
    </location>
</feature>
<comment type="similarity">
    <text evidence="2 7">Belongs to the thioredoxin family. DsbC subfamily.</text>
</comment>
<dbReference type="InterPro" id="IPR018950">
    <property type="entry name" value="DiS-bond_isomerase_DsbC/G_N"/>
</dbReference>
<dbReference type="PROSITE" id="PS51257">
    <property type="entry name" value="PROKAR_LIPOPROTEIN"/>
    <property type="match status" value="1"/>
</dbReference>
<comment type="subcellular location">
    <subcellularLocation>
        <location evidence="1 7">Periplasm</location>
    </subcellularLocation>
</comment>
<feature type="domain" description="Thioredoxin-like fold" evidence="9">
    <location>
        <begin position="111"/>
        <end position="231"/>
    </location>
</feature>
<keyword evidence="11" id="KW-1185">Reference proteome</keyword>
<dbReference type="EMBL" id="JAEDAK010000021">
    <property type="protein sequence ID" value="MBH9579344.1"/>
    <property type="molecule type" value="Genomic_DNA"/>
</dbReference>
<evidence type="ECO:0000256" key="6">
    <source>
        <dbReference type="ARBA" id="ARBA00023284"/>
    </source>
</evidence>
<dbReference type="GO" id="GO:0042597">
    <property type="term" value="C:periplasmic space"/>
    <property type="evidence" value="ECO:0007669"/>
    <property type="project" value="UniProtKB-SubCell"/>
</dbReference>
<dbReference type="PANTHER" id="PTHR35272">
    <property type="entry name" value="THIOL:DISULFIDE INTERCHANGE PROTEIN DSBC-RELATED"/>
    <property type="match status" value="1"/>
</dbReference>
<comment type="function">
    <text evidence="7">Required for disulfide bond formation in some periplasmic proteins. Acts by transferring its disulfide bond to other proteins and is reduced in the process.</text>
</comment>
<name>A0A931J873_9BURK</name>
<dbReference type="InterPro" id="IPR051470">
    <property type="entry name" value="Thiol:disulfide_interchange"/>
</dbReference>
<dbReference type="InterPro" id="IPR033954">
    <property type="entry name" value="DiS-bond_Isoase_DsbC/G"/>
</dbReference>
<dbReference type="Gene3D" id="3.10.450.70">
    <property type="entry name" value="Disulphide bond isomerase, DsbC/G, N-terminal"/>
    <property type="match status" value="1"/>
</dbReference>
<dbReference type="Pfam" id="PF10411">
    <property type="entry name" value="DsbC_N"/>
    <property type="match status" value="1"/>
</dbReference>
<evidence type="ECO:0000313" key="10">
    <source>
        <dbReference type="EMBL" id="MBH9579344.1"/>
    </source>
</evidence>
<dbReference type="SUPFAM" id="SSF52833">
    <property type="entry name" value="Thioredoxin-like"/>
    <property type="match status" value="1"/>
</dbReference>
<protein>
    <recommendedName>
        <fullName evidence="7">Thiol:disulfide interchange protein</fullName>
    </recommendedName>
</protein>
<dbReference type="PANTHER" id="PTHR35272:SF3">
    <property type="entry name" value="THIOL:DISULFIDE INTERCHANGE PROTEIN DSBC"/>
    <property type="match status" value="1"/>
</dbReference>